<protein>
    <submittedName>
        <fullName evidence="1">DUF1788 domain-containing protein</fullName>
    </submittedName>
</protein>
<dbReference type="Pfam" id="PF08747">
    <property type="entry name" value="BrxB"/>
    <property type="match status" value="1"/>
</dbReference>
<proteinExistence type="predicted"/>
<reference evidence="1 2" key="1">
    <citation type="submission" date="2021-12" db="EMBL/GenBank/DDBJ databases">
        <title>Antimicrobial susceptibility of Lactobacillus delbrueckii subsp. lactis obtained from milk products and other habitats.</title>
        <authorList>
            <person name="Shani N."/>
        </authorList>
    </citation>
    <scope>NUCLEOTIDE SEQUENCE [LARGE SCALE GENOMIC DNA]</scope>
    <source>
        <strain evidence="1 2">CIRM BIA 266</strain>
    </source>
</reference>
<dbReference type="RefSeq" id="WP_086355470.1">
    <property type="nucleotide sequence ID" value="NZ_JAJNUD010000016.1"/>
</dbReference>
<gene>
    <name evidence="1" type="ORF">LOB39_07025</name>
</gene>
<sequence>MADDLNSRLDSFRKIIQTDDFLEGKGLSNEVNIRIFCYDPEKEMEVRYFIKQLQKADNLKCNLVVRNLYDIFLDICKNKHILDKIPAREAQKGSEKLLMSLKGARKVQNFVELINYEPQKTGDVLLLTGVGEVYPFIRLHTLLEALQPAVSEIPIVVMYPGSFDGHQLTLFDKLQPNDYYRAFNLI</sequence>
<dbReference type="EMBL" id="JAJNUD010000016">
    <property type="protein sequence ID" value="MCD5518308.1"/>
    <property type="molecule type" value="Genomic_DNA"/>
</dbReference>
<evidence type="ECO:0000313" key="1">
    <source>
        <dbReference type="EMBL" id="MCD5518308.1"/>
    </source>
</evidence>
<evidence type="ECO:0000313" key="2">
    <source>
        <dbReference type="Proteomes" id="UP001320314"/>
    </source>
</evidence>
<accession>A0ABD4SCD9</accession>
<comment type="caution">
    <text evidence="1">The sequence shown here is derived from an EMBL/GenBank/DDBJ whole genome shotgun (WGS) entry which is preliminary data.</text>
</comment>
<name>A0ABD4SCD9_9LACO</name>
<dbReference type="Proteomes" id="UP001320314">
    <property type="component" value="Unassembled WGS sequence"/>
</dbReference>
<dbReference type="AlphaFoldDB" id="A0ABD4SCD9"/>
<dbReference type="InterPro" id="IPR014858">
    <property type="entry name" value="BrxB"/>
</dbReference>
<organism evidence="1 2">
    <name type="scientific">Lactobacillus delbrueckii subsp. allosunkii</name>
    <dbReference type="NCBI Taxonomy" id="1050107"/>
    <lineage>
        <taxon>Bacteria</taxon>
        <taxon>Bacillati</taxon>
        <taxon>Bacillota</taxon>
        <taxon>Bacilli</taxon>
        <taxon>Lactobacillales</taxon>
        <taxon>Lactobacillaceae</taxon>
        <taxon>Lactobacillus</taxon>
    </lineage>
</organism>